<dbReference type="OrthoDB" id="9368434at2759"/>
<accession>A0A7R8UFW8</accession>
<dbReference type="Pfam" id="PF00096">
    <property type="entry name" value="zf-C2H2"/>
    <property type="match status" value="3"/>
</dbReference>
<keyword evidence="4" id="KW-0862">Zinc</keyword>
<feature type="region of interest" description="Disordered" evidence="7">
    <location>
        <begin position="409"/>
        <end position="478"/>
    </location>
</feature>
<evidence type="ECO:0000256" key="4">
    <source>
        <dbReference type="ARBA" id="ARBA00022833"/>
    </source>
</evidence>
<dbReference type="FunFam" id="3.30.160.60:FF:000159">
    <property type="entry name" value="Mds1 and evi1 complex locus protein"/>
    <property type="match status" value="1"/>
</dbReference>
<keyword evidence="1" id="KW-0479">Metal-binding</keyword>
<evidence type="ECO:0000256" key="7">
    <source>
        <dbReference type="SAM" id="MobiDB-lite"/>
    </source>
</evidence>
<feature type="compositionally biased region" description="Low complexity" evidence="7">
    <location>
        <begin position="47"/>
        <end position="67"/>
    </location>
</feature>
<dbReference type="GO" id="GO:0001228">
    <property type="term" value="F:DNA-binding transcription activator activity, RNA polymerase II-specific"/>
    <property type="evidence" value="ECO:0007669"/>
    <property type="project" value="TreeGrafter"/>
</dbReference>
<dbReference type="GO" id="GO:0000978">
    <property type="term" value="F:RNA polymerase II cis-regulatory region sequence-specific DNA binding"/>
    <property type="evidence" value="ECO:0007669"/>
    <property type="project" value="TreeGrafter"/>
</dbReference>
<dbReference type="Proteomes" id="UP000594454">
    <property type="component" value="Chromosome 1"/>
</dbReference>
<dbReference type="PROSITE" id="PS50157">
    <property type="entry name" value="ZINC_FINGER_C2H2_2"/>
    <property type="match status" value="3"/>
</dbReference>
<dbReference type="InterPro" id="IPR036236">
    <property type="entry name" value="Znf_C2H2_sf"/>
</dbReference>
<reference evidence="9 10" key="1">
    <citation type="submission" date="2020-11" db="EMBL/GenBank/DDBJ databases">
        <authorList>
            <person name="Wallbank WR R."/>
            <person name="Pardo Diaz C."/>
            <person name="Kozak K."/>
            <person name="Martin S."/>
            <person name="Jiggins C."/>
            <person name="Moest M."/>
            <person name="Warren A I."/>
            <person name="Generalovic N T."/>
            <person name="Byers J.R.P. K."/>
            <person name="Montejo-Kovacevich G."/>
            <person name="Yen C E."/>
        </authorList>
    </citation>
    <scope>NUCLEOTIDE SEQUENCE [LARGE SCALE GENOMIC DNA]</scope>
</reference>
<dbReference type="GO" id="GO:0005634">
    <property type="term" value="C:nucleus"/>
    <property type="evidence" value="ECO:0007669"/>
    <property type="project" value="TreeGrafter"/>
</dbReference>
<feature type="domain" description="C2H2-type" evidence="8">
    <location>
        <begin position="336"/>
        <end position="363"/>
    </location>
</feature>
<dbReference type="PROSITE" id="PS00028">
    <property type="entry name" value="ZINC_FINGER_C2H2_1"/>
    <property type="match status" value="3"/>
</dbReference>
<dbReference type="SMART" id="SM00355">
    <property type="entry name" value="ZnF_C2H2"/>
    <property type="match status" value="3"/>
</dbReference>
<dbReference type="OMA" id="FCENPSE"/>
<feature type="domain" description="C2H2-type" evidence="8">
    <location>
        <begin position="307"/>
        <end position="335"/>
    </location>
</feature>
<evidence type="ECO:0000256" key="2">
    <source>
        <dbReference type="ARBA" id="ARBA00022737"/>
    </source>
</evidence>
<dbReference type="GO" id="GO:0008270">
    <property type="term" value="F:zinc ion binding"/>
    <property type="evidence" value="ECO:0007669"/>
    <property type="project" value="UniProtKB-KW"/>
</dbReference>
<dbReference type="FunFam" id="3.30.160.60:FF:000929">
    <property type="entry name" value="Uncharacterized protein, isoform B"/>
    <property type="match status" value="1"/>
</dbReference>
<feature type="compositionally biased region" description="Polar residues" evidence="7">
    <location>
        <begin position="68"/>
        <end position="78"/>
    </location>
</feature>
<dbReference type="EMBL" id="LR899009">
    <property type="protein sequence ID" value="CAD7079839.1"/>
    <property type="molecule type" value="Genomic_DNA"/>
</dbReference>
<feature type="region of interest" description="Disordered" evidence="7">
    <location>
        <begin position="1"/>
        <end position="81"/>
    </location>
</feature>
<evidence type="ECO:0000256" key="1">
    <source>
        <dbReference type="ARBA" id="ARBA00022723"/>
    </source>
</evidence>
<name>A0A7R8UFW8_HERIL</name>
<keyword evidence="2" id="KW-0677">Repeat</keyword>
<evidence type="ECO:0000256" key="6">
    <source>
        <dbReference type="PROSITE-ProRule" id="PRU00042"/>
    </source>
</evidence>
<feature type="domain" description="C2H2-type" evidence="8">
    <location>
        <begin position="279"/>
        <end position="306"/>
    </location>
</feature>
<dbReference type="InParanoid" id="A0A7R8UFW8"/>
<keyword evidence="5" id="KW-0539">Nucleus</keyword>
<protein>
    <recommendedName>
        <fullName evidence="8">C2H2-type domain-containing protein</fullName>
    </recommendedName>
</protein>
<evidence type="ECO:0000256" key="3">
    <source>
        <dbReference type="ARBA" id="ARBA00022771"/>
    </source>
</evidence>
<feature type="compositionally biased region" description="Polar residues" evidence="7">
    <location>
        <begin position="24"/>
        <end position="33"/>
    </location>
</feature>
<proteinExistence type="predicted"/>
<evidence type="ECO:0000313" key="9">
    <source>
        <dbReference type="EMBL" id="CAD7079839.1"/>
    </source>
</evidence>
<dbReference type="AlphaFoldDB" id="A0A7R8UFW8"/>
<evidence type="ECO:0000313" key="10">
    <source>
        <dbReference type="Proteomes" id="UP000594454"/>
    </source>
</evidence>
<sequence length="478" mass="52684">MREKDHSPRKMLPSPKQGSVYPTLGQSPASYASQLPYDLSPANRNLSTSSITTSSTASATSSVSQTSNCTIQGGSSDQPLDLRLDHKKTISDSSSNSGNEDRLADENSNIIMIDNNRSQTPGNVFSVKSGNLAKATMVTLNNNLSSFEDSEKFRGSGNSFKDELRIPNLGCHRPGLFPPPAIHPLMLEAMAKAARLPLPYRNPFVAPPQPPPNAFDLLRPKQELLSSLPTLASSIVNHHRPHHHSTNSNSIVVNSNNNNNEAMQNANISPAAVKNKDRYACKFCGKVFPRSANLTRHLRTHTGEQPYKCKYCERSFSISSNLQRHVRNIHNKERPFKCALCERCFGQQTNLDRHLKKHEADAASLGLGFDERIRGMRRNTRAGITEESYFEEIRSFMGKVTQLPIPLRSQLSTSGDMNSPRSGSSSSSSPPSEPTSPKSLQILDDCMTDRTSPIINLASSSNNDNNNNKNNEDRVQVT</sequence>
<feature type="compositionally biased region" description="Low complexity" evidence="7">
    <location>
        <begin position="456"/>
        <end position="469"/>
    </location>
</feature>
<dbReference type="PANTHER" id="PTHR24393:SF136">
    <property type="entry name" value="LD28458P-RELATED"/>
    <property type="match status" value="1"/>
</dbReference>
<dbReference type="Gene3D" id="3.30.160.60">
    <property type="entry name" value="Classic Zinc Finger"/>
    <property type="match status" value="3"/>
</dbReference>
<evidence type="ECO:0000256" key="5">
    <source>
        <dbReference type="ARBA" id="ARBA00023242"/>
    </source>
</evidence>
<gene>
    <name evidence="9" type="ORF">HERILL_LOCUS3030</name>
</gene>
<feature type="compositionally biased region" description="Low complexity" evidence="7">
    <location>
        <begin position="419"/>
        <end position="439"/>
    </location>
</feature>
<evidence type="ECO:0000259" key="8">
    <source>
        <dbReference type="PROSITE" id="PS50157"/>
    </source>
</evidence>
<dbReference type="InterPro" id="IPR013087">
    <property type="entry name" value="Znf_C2H2_type"/>
</dbReference>
<dbReference type="FunFam" id="3.30.160.60:FF:000112">
    <property type="entry name" value="Mds1 and evi1 complex locus protein"/>
    <property type="match status" value="1"/>
</dbReference>
<keyword evidence="3 6" id="KW-0863">Zinc-finger</keyword>
<dbReference type="SUPFAM" id="SSF57667">
    <property type="entry name" value="beta-beta-alpha zinc fingers"/>
    <property type="match status" value="2"/>
</dbReference>
<organism evidence="9 10">
    <name type="scientific">Hermetia illucens</name>
    <name type="common">Black soldier fly</name>
    <dbReference type="NCBI Taxonomy" id="343691"/>
    <lineage>
        <taxon>Eukaryota</taxon>
        <taxon>Metazoa</taxon>
        <taxon>Ecdysozoa</taxon>
        <taxon>Arthropoda</taxon>
        <taxon>Hexapoda</taxon>
        <taxon>Insecta</taxon>
        <taxon>Pterygota</taxon>
        <taxon>Neoptera</taxon>
        <taxon>Endopterygota</taxon>
        <taxon>Diptera</taxon>
        <taxon>Brachycera</taxon>
        <taxon>Stratiomyomorpha</taxon>
        <taxon>Stratiomyidae</taxon>
        <taxon>Hermetiinae</taxon>
        <taxon>Hermetia</taxon>
    </lineage>
</organism>
<dbReference type="PANTHER" id="PTHR24393">
    <property type="entry name" value="ZINC FINGER PROTEIN"/>
    <property type="match status" value="1"/>
</dbReference>
<keyword evidence="10" id="KW-1185">Reference proteome</keyword>
<dbReference type="FunCoup" id="A0A7R8UFW8">
    <property type="interactions" value="104"/>
</dbReference>